<dbReference type="EMBL" id="CP042436">
    <property type="protein sequence ID" value="QEC63482.1"/>
    <property type="molecule type" value="Genomic_DNA"/>
</dbReference>
<keyword evidence="4" id="KW-1185">Reference proteome</keyword>
<name>A0A5B8UX18_9SPHI</name>
<sequence length="199" mass="21443">MKTKILSLTLLAVVLAGFTKNTYAAASAGSNYTVLNDIKAINKIEVRGNVELFISDNAAEKVTVYNKYYAESALVQSKNGVLRISSYTPEKLVVWVSSESLRSVSAFDNAEIKSFGKVSKIEFNIDLHDNASAKLDFDAYSANVTLRDNATIELSGTVEEFGVNRTLGSMVINKGLSVAHNNENKIVGQAGKVALAGLE</sequence>
<reference evidence="3 4" key="1">
    <citation type="journal article" date="2017" name="Curr. Microbiol.">
        <title>Mucilaginibacter ginsenosidivorans sp. nov., Isolated from Soil of Ginseng Field.</title>
        <authorList>
            <person name="Kim M.M."/>
            <person name="Siddiqi M.Z."/>
            <person name="Im W.T."/>
        </authorList>
    </citation>
    <scope>NUCLEOTIDE SEQUENCE [LARGE SCALE GENOMIC DNA]</scope>
    <source>
        <strain evidence="3 4">Gsoil 3017</strain>
    </source>
</reference>
<dbReference type="RefSeq" id="WP_147032058.1">
    <property type="nucleotide sequence ID" value="NZ_CP042436.1"/>
</dbReference>
<evidence type="ECO:0000259" key="2">
    <source>
        <dbReference type="Pfam" id="PF10988"/>
    </source>
</evidence>
<proteinExistence type="predicted"/>
<accession>A0A5B8UX18</accession>
<dbReference type="AlphaFoldDB" id="A0A5B8UX18"/>
<evidence type="ECO:0000313" key="3">
    <source>
        <dbReference type="EMBL" id="QEC63482.1"/>
    </source>
</evidence>
<dbReference type="KEGG" id="mgin:FRZ54_13135"/>
<feature type="signal peptide" evidence="1">
    <location>
        <begin position="1"/>
        <end position="24"/>
    </location>
</feature>
<dbReference type="OrthoDB" id="796727at2"/>
<keyword evidence="1" id="KW-0732">Signal</keyword>
<protein>
    <recommendedName>
        <fullName evidence="2">Putative auto-transporter adhesin head GIN domain-containing protein</fullName>
    </recommendedName>
</protein>
<organism evidence="3 4">
    <name type="scientific">Mucilaginibacter ginsenosidivorans</name>
    <dbReference type="NCBI Taxonomy" id="398053"/>
    <lineage>
        <taxon>Bacteria</taxon>
        <taxon>Pseudomonadati</taxon>
        <taxon>Bacteroidota</taxon>
        <taxon>Sphingobacteriia</taxon>
        <taxon>Sphingobacteriales</taxon>
        <taxon>Sphingobacteriaceae</taxon>
        <taxon>Mucilaginibacter</taxon>
    </lineage>
</organism>
<feature type="domain" description="Putative auto-transporter adhesin head GIN" evidence="2">
    <location>
        <begin position="42"/>
        <end position="178"/>
    </location>
</feature>
<dbReference type="Gene3D" id="2.160.20.120">
    <property type="match status" value="1"/>
</dbReference>
<feature type="chain" id="PRO_5022687618" description="Putative auto-transporter adhesin head GIN domain-containing protein" evidence="1">
    <location>
        <begin position="25"/>
        <end position="199"/>
    </location>
</feature>
<evidence type="ECO:0000256" key="1">
    <source>
        <dbReference type="SAM" id="SignalP"/>
    </source>
</evidence>
<dbReference type="Proteomes" id="UP000321479">
    <property type="component" value="Chromosome"/>
</dbReference>
<evidence type="ECO:0000313" key="4">
    <source>
        <dbReference type="Proteomes" id="UP000321479"/>
    </source>
</evidence>
<gene>
    <name evidence="3" type="ORF">FRZ54_13135</name>
</gene>
<dbReference type="Pfam" id="PF10988">
    <property type="entry name" value="DUF2807"/>
    <property type="match status" value="1"/>
</dbReference>
<dbReference type="InterPro" id="IPR021255">
    <property type="entry name" value="DUF2807"/>
</dbReference>